<dbReference type="AlphaFoldDB" id="A0A1Y0B3C6"/>
<evidence type="ECO:0000313" key="2">
    <source>
        <dbReference type="EMBL" id="ART31956.1"/>
    </source>
</evidence>
<name>A0A1Y0B3C6_9LAMI</name>
<reference evidence="2" key="1">
    <citation type="submission" date="2017-03" db="EMBL/GenBank/DDBJ databases">
        <title>The mitochondrial genome of the carnivorous plant Utricularia reniformis (Lentibulariaceae): structure, comparative analysis and evolutionary landmarks.</title>
        <authorList>
            <person name="Silva S.R."/>
            <person name="Alvarenga D.O."/>
            <person name="Michael T.P."/>
            <person name="Miranda V.F.O."/>
            <person name="Varani A.M."/>
        </authorList>
    </citation>
    <scope>NUCLEOTIDE SEQUENCE</scope>
</reference>
<feature type="transmembrane region" description="Helical" evidence="1">
    <location>
        <begin position="30"/>
        <end position="56"/>
    </location>
</feature>
<protein>
    <submittedName>
        <fullName evidence="2">Uncharacterized protein</fullName>
    </submittedName>
</protein>
<keyword evidence="1" id="KW-0472">Membrane</keyword>
<geneLocation type="mitochondrion" evidence="2"/>
<evidence type="ECO:0000256" key="1">
    <source>
        <dbReference type="SAM" id="Phobius"/>
    </source>
</evidence>
<keyword evidence="1" id="KW-0812">Transmembrane</keyword>
<dbReference type="EMBL" id="KY774314">
    <property type="protein sequence ID" value="ART31956.1"/>
    <property type="molecule type" value="Genomic_DNA"/>
</dbReference>
<gene>
    <name evidence="2" type="ORF">AEK19_MT1783</name>
</gene>
<keyword evidence="2" id="KW-0496">Mitochondrion</keyword>
<keyword evidence="1" id="KW-1133">Transmembrane helix</keyword>
<proteinExistence type="predicted"/>
<organism evidence="2">
    <name type="scientific">Utricularia reniformis</name>
    <dbReference type="NCBI Taxonomy" id="192314"/>
    <lineage>
        <taxon>Eukaryota</taxon>
        <taxon>Viridiplantae</taxon>
        <taxon>Streptophyta</taxon>
        <taxon>Embryophyta</taxon>
        <taxon>Tracheophyta</taxon>
        <taxon>Spermatophyta</taxon>
        <taxon>Magnoliopsida</taxon>
        <taxon>eudicotyledons</taxon>
        <taxon>Gunneridae</taxon>
        <taxon>Pentapetalae</taxon>
        <taxon>asterids</taxon>
        <taxon>lamiids</taxon>
        <taxon>Lamiales</taxon>
        <taxon>Lentibulariaceae</taxon>
        <taxon>Utricularia</taxon>
    </lineage>
</organism>
<sequence>MGTDTKTRGPSMSTIESLTGQNRKKPLYPFYFLCSCYIILCLSVLACCLTGPGFFYTRRSSSLPGSI</sequence>
<accession>A0A1Y0B3C6</accession>